<dbReference type="OrthoDB" id="4060227at2759"/>
<keyword evidence="3" id="KW-0805">Transcription regulation</keyword>
<dbReference type="InterPro" id="IPR007219">
    <property type="entry name" value="XnlR_reg_dom"/>
</dbReference>
<evidence type="ECO:0000259" key="8">
    <source>
        <dbReference type="PROSITE" id="PS50048"/>
    </source>
</evidence>
<keyword evidence="6" id="KW-0539">Nucleus</keyword>
<name>A0A9P4UMR7_9PEZI</name>
<comment type="caution">
    <text evidence="9">The sequence shown here is derived from an EMBL/GenBank/DDBJ whole genome shotgun (WGS) entry which is preliminary data.</text>
</comment>
<sequence>MADAGTVQSPAAALREQFGDRKPPDITRKITACVACRKQKIRCHMVNGEPPCTRCQKRGLPCNVNKSLQMILESDVEWKHAIEQRLERLETAMAGANGAGDADGDAEHSATNESPLSPAVVLDPLQQSQPTPRSPPSNESQNMHHWEIVMDPNSGPGGIPGSYLHKASTQFEDLLFRNVVSLQQAEEYLDIYQNRLDHFLYRILPERRQLTQIRSERLLFAAICAVGALHMASPVFEDCYQEFVSLAGQQCFARQSSLDDIRALCIGSFWLSGISWKCVGTAVQIATEMQLHRSVFKALEGDRQHYLRTRLYYLLYVADHQHSIPYGRPPMTRDDESIRTSLRFLQSKHALAVEDDARLVSQVHFWLLGSDVYSNLGIDLDQPLNAAKLAQLRRLSIRLDGIRADWTEAFNHNRFVGNYPKKGVGLHHHFSKLYLNSHAFRGVGKPGFKSADVAMDIDELANAAMLSATTILRTVTTDSEIQGYLNGLPTYFDVMIAFAVVFVLKVSTTYASSVSVSISEVRTLVADLVKVLKRVTHNMHSRHILASVAHGAETLLSKCWPEDMAMLTSGNDFTLGFNQSTFDQSLYDMSQNWANSSSDNFFMADFDFLSH</sequence>
<dbReference type="Pfam" id="PF04082">
    <property type="entry name" value="Fungal_trans"/>
    <property type="match status" value="1"/>
</dbReference>
<dbReference type="PANTHER" id="PTHR31845:SF17">
    <property type="entry name" value="ZN(II)2CYS6 TRANSCRIPTION FACTOR (EUROFUNG)"/>
    <property type="match status" value="1"/>
</dbReference>
<dbReference type="PANTHER" id="PTHR31845">
    <property type="entry name" value="FINGER DOMAIN PROTEIN, PUTATIVE-RELATED"/>
    <property type="match status" value="1"/>
</dbReference>
<evidence type="ECO:0000256" key="2">
    <source>
        <dbReference type="ARBA" id="ARBA00022723"/>
    </source>
</evidence>
<dbReference type="GO" id="GO:0008270">
    <property type="term" value="F:zinc ion binding"/>
    <property type="evidence" value="ECO:0007669"/>
    <property type="project" value="InterPro"/>
</dbReference>
<dbReference type="CDD" id="cd12148">
    <property type="entry name" value="fungal_TF_MHR"/>
    <property type="match status" value="1"/>
</dbReference>
<dbReference type="GO" id="GO:0005634">
    <property type="term" value="C:nucleus"/>
    <property type="evidence" value="ECO:0007669"/>
    <property type="project" value="UniProtKB-SubCell"/>
</dbReference>
<comment type="subcellular location">
    <subcellularLocation>
        <location evidence="1">Nucleus</location>
    </subcellularLocation>
</comment>
<feature type="domain" description="Zn(2)-C6 fungal-type" evidence="8">
    <location>
        <begin position="32"/>
        <end position="64"/>
    </location>
</feature>
<dbReference type="AlphaFoldDB" id="A0A9P4UMR7"/>
<protein>
    <recommendedName>
        <fullName evidence="8">Zn(2)-C6 fungal-type domain-containing protein</fullName>
    </recommendedName>
</protein>
<evidence type="ECO:0000313" key="10">
    <source>
        <dbReference type="Proteomes" id="UP000799441"/>
    </source>
</evidence>
<dbReference type="EMBL" id="MU003822">
    <property type="protein sequence ID" value="KAF2718651.1"/>
    <property type="molecule type" value="Genomic_DNA"/>
</dbReference>
<dbReference type="InterPro" id="IPR036864">
    <property type="entry name" value="Zn2-C6_fun-type_DNA-bd_sf"/>
</dbReference>
<feature type="region of interest" description="Disordered" evidence="7">
    <location>
        <begin position="1"/>
        <end position="21"/>
    </location>
</feature>
<proteinExistence type="predicted"/>
<dbReference type="SMART" id="SM00906">
    <property type="entry name" value="Fungal_trans"/>
    <property type="match status" value="1"/>
</dbReference>
<keyword evidence="2" id="KW-0479">Metal-binding</keyword>
<dbReference type="GO" id="GO:0000981">
    <property type="term" value="F:DNA-binding transcription factor activity, RNA polymerase II-specific"/>
    <property type="evidence" value="ECO:0007669"/>
    <property type="project" value="InterPro"/>
</dbReference>
<reference evidence="9" key="1">
    <citation type="journal article" date="2020" name="Stud. Mycol.">
        <title>101 Dothideomycetes genomes: a test case for predicting lifestyles and emergence of pathogens.</title>
        <authorList>
            <person name="Haridas S."/>
            <person name="Albert R."/>
            <person name="Binder M."/>
            <person name="Bloem J."/>
            <person name="Labutti K."/>
            <person name="Salamov A."/>
            <person name="Andreopoulos B."/>
            <person name="Baker S."/>
            <person name="Barry K."/>
            <person name="Bills G."/>
            <person name="Bluhm B."/>
            <person name="Cannon C."/>
            <person name="Castanera R."/>
            <person name="Culley D."/>
            <person name="Daum C."/>
            <person name="Ezra D."/>
            <person name="Gonzalez J."/>
            <person name="Henrissat B."/>
            <person name="Kuo A."/>
            <person name="Liang C."/>
            <person name="Lipzen A."/>
            <person name="Lutzoni F."/>
            <person name="Magnuson J."/>
            <person name="Mondo S."/>
            <person name="Nolan M."/>
            <person name="Ohm R."/>
            <person name="Pangilinan J."/>
            <person name="Park H.-J."/>
            <person name="Ramirez L."/>
            <person name="Alfaro M."/>
            <person name="Sun H."/>
            <person name="Tritt A."/>
            <person name="Yoshinaga Y."/>
            <person name="Zwiers L.-H."/>
            <person name="Turgeon B."/>
            <person name="Goodwin S."/>
            <person name="Spatafora J."/>
            <person name="Crous P."/>
            <person name="Grigoriev I."/>
        </authorList>
    </citation>
    <scope>NUCLEOTIDE SEQUENCE</scope>
    <source>
        <strain evidence="9">CBS 116435</strain>
    </source>
</reference>
<evidence type="ECO:0000256" key="6">
    <source>
        <dbReference type="ARBA" id="ARBA00023242"/>
    </source>
</evidence>
<keyword evidence="10" id="KW-1185">Reference proteome</keyword>
<keyword evidence="5" id="KW-0804">Transcription</keyword>
<dbReference type="CDD" id="cd00067">
    <property type="entry name" value="GAL4"/>
    <property type="match status" value="1"/>
</dbReference>
<dbReference type="Pfam" id="PF00172">
    <property type="entry name" value="Zn_clus"/>
    <property type="match status" value="1"/>
</dbReference>
<dbReference type="PROSITE" id="PS50048">
    <property type="entry name" value="ZN2_CY6_FUNGAL_2"/>
    <property type="match status" value="1"/>
</dbReference>
<evidence type="ECO:0000313" key="9">
    <source>
        <dbReference type="EMBL" id="KAF2718651.1"/>
    </source>
</evidence>
<dbReference type="SMART" id="SM00066">
    <property type="entry name" value="GAL4"/>
    <property type="match status" value="1"/>
</dbReference>
<dbReference type="Gene3D" id="4.10.240.10">
    <property type="entry name" value="Zn(2)-C6 fungal-type DNA-binding domain"/>
    <property type="match status" value="1"/>
</dbReference>
<evidence type="ECO:0000256" key="1">
    <source>
        <dbReference type="ARBA" id="ARBA00004123"/>
    </source>
</evidence>
<evidence type="ECO:0000256" key="5">
    <source>
        <dbReference type="ARBA" id="ARBA00023163"/>
    </source>
</evidence>
<evidence type="ECO:0000256" key="3">
    <source>
        <dbReference type="ARBA" id="ARBA00023015"/>
    </source>
</evidence>
<gene>
    <name evidence="9" type="ORF">K431DRAFT_340598</name>
</gene>
<dbReference type="InterPro" id="IPR001138">
    <property type="entry name" value="Zn2Cys6_DnaBD"/>
</dbReference>
<feature type="region of interest" description="Disordered" evidence="7">
    <location>
        <begin position="96"/>
        <end position="116"/>
    </location>
</feature>
<dbReference type="GO" id="GO:0006351">
    <property type="term" value="P:DNA-templated transcription"/>
    <property type="evidence" value="ECO:0007669"/>
    <property type="project" value="InterPro"/>
</dbReference>
<dbReference type="Proteomes" id="UP000799441">
    <property type="component" value="Unassembled WGS sequence"/>
</dbReference>
<dbReference type="SUPFAM" id="SSF57701">
    <property type="entry name" value="Zn2/Cys6 DNA-binding domain"/>
    <property type="match status" value="1"/>
</dbReference>
<evidence type="ECO:0000256" key="7">
    <source>
        <dbReference type="SAM" id="MobiDB-lite"/>
    </source>
</evidence>
<evidence type="ECO:0000256" key="4">
    <source>
        <dbReference type="ARBA" id="ARBA00023125"/>
    </source>
</evidence>
<accession>A0A9P4UMR7</accession>
<keyword evidence="4" id="KW-0238">DNA-binding</keyword>
<dbReference type="PROSITE" id="PS00463">
    <property type="entry name" value="ZN2_CY6_FUNGAL_1"/>
    <property type="match status" value="1"/>
</dbReference>
<dbReference type="GO" id="GO:0000976">
    <property type="term" value="F:transcription cis-regulatory region binding"/>
    <property type="evidence" value="ECO:0007669"/>
    <property type="project" value="TreeGrafter"/>
</dbReference>
<dbReference type="InterPro" id="IPR051089">
    <property type="entry name" value="prtT"/>
</dbReference>
<organism evidence="9 10">
    <name type="scientific">Polychaeton citri CBS 116435</name>
    <dbReference type="NCBI Taxonomy" id="1314669"/>
    <lineage>
        <taxon>Eukaryota</taxon>
        <taxon>Fungi</taxon>
        <taxon>Dikarya</taxon>
        <taxon>Ascomycota</taxon>
        <taxon>Pezizomycotina</taxon>
        <taxon>Dothideomycetes</taxon>
        <taxon>Dothideomycetidae</taxon>
        <taxon>Capnodiales</taxon>
        <taxon>Capnodiaceae</taxon>
        <taxon>Polychaeton</taxon>
    </lineage>
</organism>